<proteinExistence type="predicted"/>
<evidence type="ECO:0000313" key="2">
    <source>
        <dbReference type="EMBL" id="EJT45365.1"/>
    </source>
</evidence>
<dbReference type="PANTHER" id="PTHR47260:SF1">
    <property type="entry name" value="UPF0644 PROTEIN PB2B4.06"/>
    <property type="match status" value="1"/>
</dbReference>
<dbReference type="KEGG" id="tasa:A1Q1_06128"/>
<dbReference type="HOGENOM" id="CLU_052827_0_0_1"/>
<dbReference type="InterPro" id="IPR029069">
    <property type="entry name" value="HotDog_dom_sf"/>
</dbReference>
<gene>
    <name evidence="2" type="ORF">A1Q1_06128</name>
</gene>
<dbReference type="OrthoDB" id="506431at2759"/>
<sequence>MSALRFAPSFRAAVRSTPGRQFSTSSVRCARDTSARAPRSGGRKWATGLALVAAVPIAFLAGACYPPQLVLMFNPRYSPPPPDKDSKHGQALMEETERELQNLMVVAQLRAKQGWYEARPYEKFDPRKVHNSLTAGSLRGPGKLAVPPIAFAKEDESEAVVIVHLGRALCGHDGIVHGGLLATVFDETLARNALMVLPSHIGVTANLNINYKSPCMADQFVVVRTQLESYKGRKVNVSGRMETLDGQEIANATALFIEPKWAQFLESSGVTEALGIPKKKMEEIEMAVPGVSGVTGENNRQV</sequence>
<dbReference type="AlphaFoldDB" id="J4U5R3"/>
<dbReference type="VEuPathDB" id="FungiDB:A1Q1_06128"/>
<accession>J4U5R3</accession>
<name>J4U5R3_TRIAS</name>
<dbReference type="Gene3D" id="3.10.129.10">
    <property type="entry name" value="Hotdog Thioesterase"/>
    <property type="match status" value="1"/>
</dbReference>
<evidence type="ECO:0000259" key="1">
    <source>
        <dbReference type="Pfam" id="PF03061"/>
    </source>
</evidence>
<dbReference type="CDD" id="cd03443">
    <property type="entry name" value="PaaI_thioesterase"/>
    <property type="match status" value="1"/>
</dbReference>
<dbReference type="EMBL" id="ALBS01000327">
    <property type="protein sequence ID" value="EJT45365.1"/>
    <property type="molecule type" value="Genomic_DNA"/>
</dbReference>
<dbReference type="PANTHER" id="PTHR47260">
    <property type="entry name" value="UPF0644 PROTEIN PB2B4.06"/>
    <property type="match status" value="1"/>
</dbReference>
<feature type="domain" description="Thioesterase" evidence="1">
    <location>
        <begin position="174"/>
        <end position="249"/>
    </location>
</feature>
<comment type="caution">
    <text evidence="2">The sequence shown here is derived from an EMBL/GenBank/DDBJ whole genome shotgun (WGS) entry which is preliminary data.</text>
</comment>
<dbReference type="Pfam" id="PF03061">
    <property type="entry name" value="4HBT"/>
    <property type="match status" value="1"/>
</dbReference>
<protein>
    <recommendedName>
        <fullName evidence="1">Thioesterase domain-containing protein</fullName>
    </recommendedName>
</protein>
<evidence type="ECO:0000313" key="3">
    <source>
        <dbReference type="Proteomes" id="UP000002748"/>
    </source>
</evidence>
<dbReference type="InterPro" id="IPR006683">
    <property type="entry name" value="Thioestr_dom"/>
</dbReference>
<dbReference type="GeneID" id="25989640"/>
<reference evidence="2 3" key="1">
    <citation type="journal article" date="2012" name="Eukaryot. Cell">
        <title>Draft genome sequence of CBS 2479, the standard type strain of Trichosporon asahii.</title>
        <authorList>
            <person name="Yang R.Y."/>
            <person name="Li H.T."/>
            <person name="Zhu H."/>
            <person name="Zhou G.P."/>
            <person name="Wang M."/>
            <person name="Wang L."/>
        </authorList>
    </citation>
    <scope>NUCLEOTIDE SEQUENCE [LARGE SCALE GENOMIC DNA]</scope>
    <source>
        <strain evidence="3">ATCC 90039 / CBS 2479 / JCM 2466 / KCTC 7840 / NCYC 2677 / UAMH 7654</strain>
    </source>
</reference>
<dbReference type="SUPFAM" id="SSF54637">
    <property type="entry name" value="Thioesterase/thiol ester dehydrase-isomerase"/>
    <property type="match status" value="1"/>
</dbReference>
<dbReference type="InterPro" id="IPR052061">
    <property type="entry name" value="PTE-AB_protein"/>
</dbReference>
<dbReference type="Proteomes" id="UP000002748">
    <property type="component" value="Unassembled WGS sequence"/>
</dbReference>
<dbReference type="RefSeq" id="XP_014176812.1">
    <property type="nucleotide sequence ID" value="XM_014321337.1"/>
</dbReference>
<organism evidence="2 3">
    <name type="scientific">Trichosporon asahii var. asahii (strain ATCC 90039 / CBS 2479 / JCM 2466 / KCTC 7840 / NBRC 103889/ NCYC 2677 / UAMH 7654)</name>
    <name type="common">Yeast</name>
    <dbReference type="NCBI Taxonomy" id="1186058"/>
    <lineage>
        <taxon>Eukaryota</taxon>
        <taxon>Fungi</taxon>
        <taxon>Dikarya</taxon>
        <taxon>Basidiomycota</taxon>
        <taxon>Agaricomycotina</taxon>
        <taxon>Tremellomycetes</taxon>
        <taxon>Trichosporonales</taxon>
        <taxon>Trichosporonaceae</taxon>
        <taxon>Trichosporon</taxon>
    </lineage>
</organism>